<organism evidence="2 3">
    <name type="scientific">Schizothecium vesticola</name>
    <dbReference type="NCBI Taxonomy" id="314040"/>
    <lineage>
        <taxon>Eukaryota</taxon>
        <taxon>Fungi</taxon>
        <taxon>Dikarya</taxon>
        <taxon>Ascomycota</taxon>
        <taxon>Pezizomycotina</taxon>
        <taxon>Sordariomycetes</taxon>
        <taxon>Sordariomycetidae</taxon>
        <taxon>Sordariales</taxon>
        <taxon>Schizotheciaceae</taxon>
        <taxon>Schizothecium</taxon>
    </lineage>
</organism>
<name>A0AA40BTG2_9PEZI</name>
<dbReference type="EMBL" id="JAUKUD010000006">
    <property type="protein sequence ID" value="KAK0740010.1"/>
    <property type="molecule type" value="Genomic_DNA"/>
</dbReference>
<proteinExistence type="predicted"/>
<evidence type="ECO:0008006" key="4">
    <source>
        <dbReference type="Google" id="ProtNLM"/>
    </source>
</evidence>
<feature type="compositionally biased region" description="Polar residues" evidence="1">
    <location>
        <begin position="1"/>
        <end position="10"/>
    </location>
</feature>
<dbReference type="PANTHER" id="PTHR35179:SF2">
    <property type="entry name" value="START DOMAIN-CONTAINING PROTEIN"/>
    <property type="match status" value="1"/>
</dbReference>
<sequence>MSSFRSQSSRYLHHRSNFASKSPTPTSPPPPLGELRQTIDVDHLDDDAKEFSHLATISDVRTVASYSWVDKSGLGSTVLIPGLPPLWTPSKTATRLSEDSGTYFRDRNAARYPKHPIEPGVVAGLRLAPDLPKEIDVVACGSTIGNLLRFVRRQDAAFRILVEKVGDTVFFIRRENSPTELIPNVRGYGHAFPEANTTWEAPVKGSSSHQRLIRYRFGGLDFLVRFEADGYIKESGSLSPVIASTKTKADPDVSVDSLAGLLSGVAVPTQSVGSTTSLVIKEGGTLIDQHCIFDLKTRSIKSRFLKDHLDEQLPRLWISQIPNFILAFHTTGVFMPADTEVKDVRSEVDKWERTHSQDLARLAAFVHEIIELVSASDDSKFELRYGEIGKLEVHDQLPDAGDALSPEIAEQWKNLSAHATGLRRGVQVDDSDLGCDEKYDRNWQDYDGNLDRESEDLDYTACSAHDCGYCGKCPY</sequence>
<dbReference type="AlphaFoldDB" id="A0AA40BTG2"/>
<evidence type="ECO:0000256" key="1">
    <source>
        <dbReference type="SAM" id="MobiDB-lite"/>
    </source>
</evidence>
<dbReference type="PANTHER" id="PTHR35179">
    <property type="entry name" value="PROTEIN CBG02620"/>
    <property type="match status" value="1"/>
</dbReference>
<dbReference type="Proteomes" id="UP001172155">
    <property type="component" value="Unassembled WGS sequence"/>
</dbReference>
<keyword evidence="3" id="KW-1185">Reference proteome</keyword>
<accession>A0AA40BTG2</accession>
<comment type="caution">
    <text evidence="2">The sequence shown here is derived from an EMBL/GenBank/DDBJ whole genome shotgun (WGS) entry which is preliminary data.</text>
</comment>
<feature type="region of interest" description="Disordered" evidence="1">
    <location>
        <begin position="1"/>
        <end position="36"/>
    </location>
</feature>
<reference evidence="2" key="1">
    <citation type="submission" date="2023-06" db="EMBL/GenBank/DDBJ databases">
        <title>Genome-scale phylogeny and comparative genomics of the fungal order Sordariales.</title>
        <authorList>
            <consortium name="Lawrence Berkeley National Laboratory"/>
            <person name="Hensen N."/>
            <person name="Bonometti L."/>
            <person name="Westerberg I."/>
            <person name="Brannstrom I.O."/>
            <person name="Guillou S."/>
            <person name="Cros-Aarteil S."/>
            <person name="Calhoun S."/>
            <person name="Haridas S."/>
            <person name="Kuo A."/>
            <person name="Mondo S."/>
            <person name="Pangilinan J."/>
            <person name="Riley R."/>
            <person name="LaButti K."/>
            <person name="Andreopoulos B."/>
            <person name="Lipzen A."/>
            <person name="Chen C."/>
            <person name="Yanf M."/>
            <person name="Daum C."/>
            <person name="Ng V."/>
            <person name="Clum A."/>
            <person name="Steindorff A."/>
            <person name="Ohm R."/>
            <person name="Martin F."/>
            <person name="Silar P."/>
            <person name="Natvig D."/>
            <person name="Lalanne C."/>
            <person name="Gautier V."/>
            <person name="Ament-velasquez S.L."/>
            <person name="Kruys A."/>
            <person name="Hutchinson M.I."/>
            <person name="Powell A.J."/>
            <person name="Barry K."/>
            <person name="Miller A.N."/>
            <person name="Grigoriev I.V."/>
            <person name="Debuchy R."/>
            <person name="Gladieux P."/>
            <person name="Thoren M.H."/>
            <person name="Johannesson H."/>
        </authorList>
    </citation>
    <scope>NUCLEOTIDE SEQUENCE</scope>
    <source>
        <strain evidence="2">SMH3187-1</strain>
    </source>
</reference>
<gene>
    <name evidence="2" type="ORF">B0T18DRAFT_332287</name>
</gene>
<evidence type="ECO:0000313" key="3">
    <source>
        <dbReference type="Proteomes" id="UP001172155"/>
    </source>
</evidence>
<protein>
    <recommendedName>
        <fullName evidence="4">Geranylgeranyl pyrophosphate synthetase</fullName>
    </recommendedName>
</protein>
<evidence type="ECO:0000313" key="2">
    <source>
        <dbReference type="EMBL" id="KAK0740010.1"/>
    </source>
</evidence>